<evidence type="ECO:0000256" key="1">
    <source>
        <dbReference type="ARBA" id="ARBA00012344"/>
    </source>
</evidence>
<proteinExistence type="predicted"/>
<keyword evidence="2" id="KW-0456">Lyase</keyword>
<dbReference type="PANTHER" id="PTHR12192:SF2">
    <property type="entry name" value="GLUTATHIONE-SPECIFIC GAMMA-GLUTAMYLCYCLOTRANSFERASE 2"/>
    <property type="match status" value="1"/>
</dbReference>
<protein>
    <recommendedName>
        <fullName evidence="1">glutathione-specific gamma-glutamylcyclotransferase</fullName>
        <ecNumber evidence="1">4.3.2.7</ecNumber>
    </recommendedName>
</protein>
<gene>
    <name evidence="3" type="ORF">JF625_13380</name>
</gene>
<dbReference type="InterPro" id="IPR036568">
    <property type="entry name" value="GGCT-like_sf"/>
</dbReference>
<dbReference type="Proteomes" id="UP000700706">
    <property type="component" value="Unassembled WGS sequence"/>
</dbReference>
<dbReference type="Pfam" id="PF04752">
    <property type="entry name" value="ChaC"/>
    <property type="match status" value="1"/>
</dbReference>
<dbReference type="GO" id="GO:0061928">
    <property type="term" value="F:glutathione specific gamma-glutamylcyclotransferase activity"/>
    <property type="evidence" value="ECO:0007669"/>
    <property type="project" value="UniProtKB-EC"/>
</dbReference>
<reference evidence="3" key="1">
    <citation type="submission" date="2020-06" db="EMBL/GenBank/DDBJ databases">
        <title>Stable isotope informed genome-resolved metagenomics uncovers potential trophic interactions in rhizosphere soil.</title>
        <authorList>
            <person name="Starr E.P."/>
            <person name="Shi S."/>
            <person name="Blazewicz S.J."/>
            <person name="Koch B.J."/>
            <person name="Probst A.J."/>
            <person name="Hungate B.A."/>
            <person name="Pett-Ridge J."/>
            <person name="Firestone M.K."/>
            <person name="Banfield J.F."/>
        </authorList>
    </citation>
    <scope>NUCLEOTIDE SEQUENCE</scope>
    <source>
        <strain evidence="3">YM_69_17</strain>
    </source>
</reference>
<dbReference type="PANTHER" id="PTHR12192">
    <property type="entry name" value="CATION TRANSPORT PROTEIN CHAC-RELATED"/>
    <property type="match status" value="1"/>
</dbReference>
<sequence>MADGHHDWKTPNLPLIPGEPLWVFGYGSLMWNPGFPHLERQPAVLHGYHRRFCVLSHRYRGTPERPGLVLGLDRGGSCRGIAFKVAPEHVPEVVAYLWDREMVTGVYRPSLKQIRLPSGPVTACCFLADRRHRQYCGALDHDQTVAMIRAGIGSSGPNRDYLQNTVEHLRELGIRDGALFALAKMVAEAAEPVPTQPAVEIA</sequence>
<dbReference type="GO" id="GO:0005737">
    <property type="term" value="C:cytoplasm"/>
    <property type="evidence" value="ECO:0007669"/>
    <property type="project" value="TreeGrafter"/>
</dbReference>
<evidence type="ECO:0000313" key="4">
    <source>
        <dbReference type="Proteomes" id="UP000700706"/>
    </source>
</evidence>
<evidence type="ECO:0000256" key="2">
    <source>
        <dbReference type="ARBA" id="ARBA00023239"/>
    </source>
</evidence>
<dbReference type="SUPFAM" id="SSF110857">
    <property type="entry name" value="Gamma-glutamyl cyclotransferase-like"/>
    <property type="match status" value="1"/>
</dbReference>
<dbReference type="GO" id="GO:0006751">
    <property type="term" value="P:glutathione catabolic process"/>
    <property type="evidence" value="ECO:0007669"/>
    <property type="project" value="InterPro"/>
</dbReference>
<dbReference type="Gene3D" id="3.10.490.10">
    <property type="entry name" value="Gamma-glutamyl cyclotransferase-like"/>
    <property type="match status" value="1"/>
</dbReference>
<comment type="caution">
    <text evidence="3">The sequence shown here is derived from an EMBL/GenBank/DDBJ whole genome shotgun (WGS) entry which is preliminary data.</text>
</comment>
<evidence type="ECO:0000313" key="3">
    <source>
        <dbReference type="EMBL" id="MBW8726133.1"/>
    </source>
</evidence>
<dbReference type="InterPro" id="IPR013024">
    <property type="entry name" value="GGCT-like"/>
</dbReference>
<dbReference type="CDD" id="cd06661">
    <property type="entry name" value="GGCT_like"/>
    <property type="match status" value="1"/>
</dbReference>
<dbReference type="EC" id="4.3.2.7" evidence="1"/>
<dbReference type="EMBL" id="JAEKLZ010000199">
    <property type="protein sequence ID" value="MBW8726133.1"/>
    <property type="molecule type" value="Genomic_DNA"/>
</dbReference>
<name>A0A952FJG5_9PROT</name>
<dbReference type="InterPro" id="IPR006840">
    <property type="entry name" value="ChaC"/>
</dbReference>
<accession>A0A952FJG5</accession>
<organism evidence="3 4">
    <name type="scientific">Inquilinus limosus</name>
    <dbReference type="NCBI Taxonomy" id="171674"/>
    <lineage>
        <taxon>Bacteria</taxon>
        <taxon>Pseudomonadati</taxon>
        <taxon>Pseudomonadota</taxon>
        <taxon>Alphaproteobacteria</taxon>
        <taxon>Rhodospirillales</taxon>
        <taxon>Rhodospirillaceae</taxon>
        <taxon>Inquilinus</taxon>
    </lineage>
</organism>
<dbReference type="AlphaFoldDB" id="A0A952FJG5"/>